<comment type="caution">
    <text evidence="2">The sequence shown here is derived from an EMBL/GenBank/DDBJ whole genome shotgun (WGS) entry which is preliminary data.</text>
</comment>
<feature type="region of interest" description="Disordered" evidence="1">
    <location>
        <begin position="58"/>
        <end position="116"/>
    </location>
</feature>
<feature type="compositionally biased region" description="Basic residues" evidence="1">
    <location>
        <begin position="66"/>
        <end position="82"/>
    </location>
</feature>
<gene>
    <name evidence="2" type="ORF">R1flu_005222</name>
</gene>
<sequence>MQVRKSFIFFASLELRGIKIDWSTMNVHKGINRYSAEEKENARKELWRMQVKFEGELCEPINPDTKKRRRTLGRQTSNKRSRKLENTKSGERAKHTEAAASGPDQVPLNQTTPHAF</sequence>
<evidence type="ECO:0000313" key="3">
    <source>
        <dbReference type="Proteomes" id="UP001605036"/>
    </source>
</evidence>
<evidence type="ECO:0000313" key="2">
    <source>
        <dbReference type="EMBL" id="KAL2633743.1"/>
    </source>
</evidence>
<organism evidence="2 3">
    <name type="scientific">Riccia fluitans</name>
    <dbReference type="NCBI Taxonomy" id="41844"/>
    <lineage>
        <taxon>Eukaryota</taxon>
        <taxon>Viridiplantae</taxon>
        <taxon>Streptophyta</taxon>
        <taxon>Embryophyta</taxon>
        <taxon>Marchantiophyta</taxon>
        <taxon>Marchantiopsida</taxon>
        <taxon>Marchantiidae</taxon>
        <taxon>Marchantiales</taxon>
        <taxon>Ricciaceae</taxon>
        <taxon>Riccia</taxon>
    </lineage>
</organism>
<protein>
    <submittedName>
        <fullName evidence="2">Uncharacterized protein</fullName>
    </submittedName>
</protein>
<accession>A0ABD1YT59</accession>
<name>A0ABD1YT59_9MARC</name>
<keyword evidence="3" id="KW-1185">Reference proteome</keyword>
<proteinExistence type="predicted"/>
<feature type="compositionally biased region" description="Basic and acidic residues" evidence="1">
    <location>
        <begin position="83"/>
        <end position="97"/>
    </location>
</feature>
<feature type="compositionally biased region" description="Polar residues" evidence="1">
    <location>
        <begin position="107"/>
        <end position="116"/>
    </location>
</feature>
<dbReference type="EMBL" id="JBHFFA010000003">
    <property type="protein sequence ID" value="KAL2633743.1"/>
    <property type="molecule type" value="Genomic_DNA"/>
</dbReference>
<dbReference type="Proteomes" id="UP001605036">
    <property type="component" value="Unassembled WGS sequence"/>
</dbReference>
<reference evidence="2 3" key="1">
    <citation type="submission" date="2024-09" db="EMBL/GenBank/DDBJ databases">
        <title>Chromosome-scale assembly of Riccia fluitans.</title>
        <authorList>
            <person name="Paukszto L."/>
            <person name="Sawicki J."/>
            <person name="Karawczyk K."/>
            <person name="Piernik-Szablinska J."/>
            <person name="Szczecinska M."/>
            <person name="Mazdziarz M."/>
        </authorList>
    </citation>
    <scope>NUCLEOTIDE SEQUENCE [LARGE SCALE GENOMIC DNA]</scope>
    <source>
        <strain evidence="2">Rf_01</strain>
        <tissue evidence="2">Aerial parts of the thallus</tissue>
    </source>
</reference>
<dbReference type="AlphaFoldDB" id="A0ABD1YT59"/>
<evidence type="ECO:0000256" key="1">
    <source>
        <dbReference type="SAM" id="MobiDB-lite"/>
    </source>
</evidence>